<evidence type="ECO:0000259" key="2">
    <source>
        <dbReference type="PROSITE" id="PS50172"/>
    </source>
</evidence>
<sequence length="631" mass="66995">MLGVLRKFARLVITALGKRIGCPANAVSAMLVFGDPLAFGEPRRGHLSLPAASSSVFPSLHPHHQLSSPQEPPSQLHNCTTQFLRPARSTKHPSTAARRSFCIPQESPSNPAQLHSCTTQLLRPARTTKQPSTAAQHSLCIPQEPPSHAHSCTTQLPHLAMVATRSSARTKPSEVSEPAARKSKVQKKTPAPKKQATKVEKKDPAPKKPAAKKPAPKKSTPKKQAPKKPAAAKKTAPAAANPPESIPKVSSRTTRASARQAALQPTPLPAVLEPSPEPELVRQITPEPVRQATPPPVVSEPSHARETPPPAFSQPSPQPEYARETPPPAFLQPSPEPKYARPTPPPVGPQPSPEPEHAPSPVPAPAPKVLEGTVILVEVTSAGVSQQKLFAGMLQDMGASIAENPTRADITHVVYKDGRLSTIDQVMENNSGVKCVGVGWAIDCEKQQTRVNEDGYLISPVKPLRPSPHKFTPAKTPSRVFAMLNSTRLNTQSPKLTGKGVALSPIASLPSTPGLSEFDPEISMATLPSTPGLSQFDPNSSMASLPTTPGLSQFLEATPRPPAAQGSQLLNTIPGLSPMASLPATPALSEFPPSPQGEWSPLPSLPSTQGSARNKRKRDVDTSSPAKRARV</sequence>
<evidence type="ECO:0000256" key="1">
    <source>
        <dbReference type="SAM" id="MobiDB-lite"/>
    </source>
</evidence>
<gene>
    <name evidence="3" type="ORF">EJ04DRAFT_586916</name>
</gene>
<feature type="region of interest" description="Disordered" evidence="1">
    <location>
        <begin position="164"/>
        <end position="366"/>
    </location>
</feature>
<dbReference type="SUPFAM" id="SSF52113">
    <property type="entry name" value="BRCT domain"/>
    <property type="match status" value="1"/>
</dbReference>
<dbReference type="InterPro" id="IPR036420">
    <property type="entry name" value="BRCT_dom_sf"/>
</dbReference>
<proteinExistence type="predicted"/>
<dbReference type="EMBL" id="ML996109">
    <property type="protein sequence ID" value="KAF2738362.1"/>
    <property type="molecule type" value="Genomic_DNA"/>
</dbReference>
<name>A0A9P4R398_9PLEO</name>
<feature type="compositionally biased region" description="Low complexity" evidence="1">
    <location>
        <begin position="227"/>
        <end position="243"/>
    </location>
</feature>
<dbReference type="CDD" id="cd17716">
    <property type="entry name" value="BRCT_microcephalin_rpt1"/>
    <property type="match status" value="1"/>
</dbReference>
<feature type="compositionally biased region" description="Pro residues" evidence="1">
    <location>
        <begin position="325"/>
        <end position="366"/>
    </location>
</feature>
<dbReference type="OrthoDB" id="2384350at2759"/>
<dbReference type="InterPro" id="IPR001357">
    <property type="entry name" value="BRCT_dom"/>
</dbReference>
<reference evidence="3" key="1">
    <citation type="journal article" date="2020" name="Stud. Mycol.">
        <title>101 Dothideomycetes genomes: a test case for predicting lifestyles and emergence of pathogens.</title>
        <authorList>
            <person name="Haridas S."/>
            <person name="Albert R."/>
            <person name="Binder M."/>
            <person name="Bloem J."/>
            <person name="Labutti K."/>
            <person name="Salamov A."/>
            <person name="Andreopoulos B."/>
            <person name="Baker S."/>
            <person name="Barry K."/>
            <person name="Bills G."/>
            <person name="Bluhm B."/>
            <person name="Cannon C."/>
            <person name="Castanera R."/>
            <person name="Culley D."/>
            <person name="Daum C."/>
            <person name="Ezra D."/>
            <person name="Gonzalez J."/>
            <person name="Henrissat B."/>
            <person name="Kuo A."/>
            <person name="Liang C."/>
            <person name="Lipzen A."/>
            <person name="Lutzoni F."/>
            <person name="Magnuson J."/>
            <person name="Mondo S."/>
            <person name="Nolan M."/>
            <person name="Ohm R."/>
            <person name="Pangilinan J."/>
            <person name="Park H.-J."/>
            <person name="Ramirez L."/>
            <person name="Alfaro M."/>
            <person name="Sun H."/>
            <person name="Tritt A."/>
            <person name="Yoshinaga Y."/>
            <person name="Zwiers L.-H."/>
            <person name="Turgeon B."/>
            <person name="Goodwin S."/>
            <person name="Spatafora J."/>
            <person name="Crous P."/>
            <person name="Grigoriev I."/>
        </authorList>
    </citation>
    <scope>NUCLEOTIDE SEQUENCE</scope>
    <source>
        <strain evidence="3">CBS 125425</strain>
    </source>
</reference>
<feature type="compositionally biased region" description="Pro residues" evidence="1">
    <location>
        <begin position="307"/>
        <end position="318"/>
    </location>
</feature>
<dbReference type="Proteomes" id="UP000799444">
    <property type="component" value="Unassembled WGS sequence"/>
</dbReference>
<feature type="compositionally biased region" description="Polar residues" evidence="1">
    <location>
        <begin position="125"/>
        <end position="136"/>
    </location>
</feature>
<feature type="compositionally biased region" description="Basic residues" evidence="1">
    <location>
        <begin position="209"/>
        <end position="226"/>
    </location>
</feature>
<feature type="region of interest" description="Disordered" evidence="1">
    <location>
        <begin position="125"/>
        <end position="152"/>
    </location>
</feature>
<feature type="compositionally biased region" description="Low complexity" evidence="1">
    <location>
        <begin position="250"/>
        <end position="262"/>
    </location>
</feature>
<feature type="compositionally biased region" description="Basic and acidic residues" evidence="1">
    <location>
        <begin position="197"/>
        <end position="206"/>
    </location>
</feature>
<evidence type="ECO:0000313" key="3">
    <source>
        <dbReference type="EMBL" id="KAF2738362.1"/>
    </source>
</evidence>
<comment type="caution">
    <text evidence="3">The sequence shown here is derived from an EMBL/GenBank/DDBJ whole genome shotgun (WGS) entry which is preliminary data.</text>
</comment>
<feature type="region of interest" description="Disordered" evidence="1">
    <location>
        <begin position="512"/>
        <end position="631"/>
    </location>
</feature>
<dbReference type="Gene3D" id="3.40.50.10190">
    <property type="entry name" value="BRCT domain"/>
    <property type="match status" value="1"/>
</dbReference>
<feature type="domain" description="BRCT" evidence="2">
    <location>
        <begin position="365"/>
        <end position="458"/>
    </location>
</feature>
<keyword evidence="4" id="KW-1185">Reference proteome</keyword>
<feature type="compositionally biased region" description="Polar residues" evidence="1">
    <location>
        <begin position="526"/>
        <end position="551"/>
    </location>
</feature>
<evidence type="ECO:0000313" key="4">
    <source>
        <dbReference type="Proteomes" id="UP000799444"/>
    </source>
</evidence>
<feature type="compositionally biased region" description="Basic residues" evidence="1">
    <location>
        <begin position="181"/>
        <end position="191"/>
    </location>
</feature>
<organism evidence="3 4">
    <name type="scientific">Polyplosphaeria fusca</name>
    <dbReference type="NCBI Taxonomy" id="682080"/>
    <lineage>
        <taxon>Eukaryota</taxon>
        <taxon>Fungi</taxon>
        <taxon>Dikarya</taxon>
        <taxon>Ascomycota</taxon>
        <taxon>Pezizomycotina</taxon>
        <taxon>Dothideomycetes</taxon>
        <taxon>Pleosporomycetidae</taxon>
        <taxon>Pleosporales</taxon>
        <taxon>Tetraplosphaeriaceae</taxon>
        <taxon>Polyplosphaeria</taxon>
    </lineage>
</organism>
<accession>A0A9P4R398</accession>
<protein>
    <recommendedName>
        <fullName evidence="2">BRCT domain-containing protein</fullName>
    </recommendedName>
</protein>
<dbReference type="PROSITE" id="PS50172">
    <property type="entry name" value="BRCT"/>
    <property type="match status" value="1"/>
</dbReference>
<dbReference type="AlphaFoldDB" id="A0A9P4R398"/>